<dbReference type="Proteomes" id="UP000187013">
    <property type="component" value="Unassembled WGS sequence"/>
</dbReference>
<organism evidence="2 3">
    <name type="scientific">Zygosaccharomyces rouxii</name>
    <dbReference type="NCBI Taxonomy" id="4956"/>
    <lineage>
        <taxon>Eukaryota</taxon>
        <taxon>Fungi</taxon>
        <taxon>Dikarya</taxon>
        <taxon>Ascomycota</taxon>
        <taxon>Saccharomycotina</taxon>
        <taxon>Saccharomycetes</taxon>
        <taxon>Saccharomycetales</taxon>
        <taxon>Saccharomycetaceae</taxon>
        <taxon>Zygosaccharomyces</taxon>
    </lineage>
</organism>
<dbReference type="EMBL" id="BDGX01000035">
    <property type="protein sequence ID" value="GAV53197.1"/>
    <property type="molecule type" value="Genomic_DNA"/>
</dbReference>
<dbReference type="AlphaFoldDB" id="A0A1Q3ABU1"/>
<protein>
    <submittedName>
        <fullName evidence="2">Uncharacterized protein</fullName>
    </submittedName>
</protein>
<feature type="region of interest" description="Disordered" evidence="1">
    <location>
        <begin position="38"/>
        <end position="71"/>
    </location>
</feature>
<evidence type="ECO:0000313" key="2">
    <source>
        <dbReference type="EMBL" id="GAV53197.1"/>
    </source>
</evidence>
<comment type="caution">
    <text evidence="2">The sequence shown here is derived from an EMBL/GenBank/DDBJ whole genome shotgun (WGS) entry which is preliminary data.</text>
</comment>
<accession>A0A1Q3ABU1</accession>
<name>A0A1Q3ABU1_ZYGRO</name>
<feature type="compositionally biased region" description="Acidic residues" evidence="1">
    <location>
        <begin position="39"/>
        <end position="52"/>
    </location>
</feature>
<sequence>MLEDLLGLQLIARSARDHWLREMACKMFANKEDYGYGDGEADDVAHEDEDDSAGSVMSQTMSPDQEEEFRNEERMDVFVKSEVSATAPSGLGMAPKISEEPAKLSKMILSALEKEPEATKTQLGQCSCRKLAKYLLYHNVEQAFFYHNTKRRSYSAIPRAQKLPWELLEIYCMQSF</sequence>
<evidence type="ECO:0000313" key="3">
    <source>
        <dbReference type="Proteomes" id="UP000187013"/>
    </source>
</evidence>
<gene>
    <name evidence="2" type="ORF">ZYGR_0AI04810</name>
</gene>
<proteinExistence type="predicted"/>
<evidence type="ECO:0000256" key="1">
    <source>
        <dbReference type="SAM" id="MobiDB-lite"/>
    </source>
</evidence>
<reference evidence="2 3" key="1">
    <citation type="submission" date="2016-08" db="EMBL/GenBank/DDBJ databases">
        <title>Draft genome sequence of allopolyploid Zygosaccharomyces rouxii.</title>
        <authorList>
            <person name="Watanabe J."/>
            <person name="Uehara K."/>
            <person name="Mogi Y."/>
            <person name="Tsukioka Y."/>
        </authorList>
    </citation>
    <scope>NUCLEOTIDE SEQUENCE [LARGE SCALE GENOMIC DNA]</scope>
    <source>
        <strain evidence="2 3">NBRC 110957</strain>
    </source>
</reference>